<dbReference type="GeneID" id="5040260"/>
<feature type="domain" description="F-box" evidence="2">
    <location>
        <begin position="239"/>
        <end position="288"/>
    </location>
</feature>
<reference evidence="3 4" key="1">
    <citation type="journal article" date="2006" name="Nature">
        <title>Global trends of whole-genome duplications revealed by the ciliate Paramecium tetraurelia.</title>
        <authorList>
            <consortium name="Genoscope"/>
            <person name="Aury J.-M."/>
            <person name="Jaillon O."/>
            <person name="Duret L."/>
            <person name="Noel B."/>
            <person name="Jubin C."/>
            <person name="Porcel B.M."/>
            <person name="Segurens B."/>
            <person name="Daubin V."/>
            <person name="Anthouard V."/>
            <person name="Aiach N."/>
            <person name="Arnaiz O."/>
            <person name="Billaut A."/>
            <person name="Beisson J."/>
            <person name="Blanc I."/>
            <person name="Bouhouche K."/>
            <person name="Camara F."/>
            <person name="Duharcourt S."/>
            <person name="Guigo R."/>
            <person name="Gogendeau D."/>
            <person name="Katinka M."/>
            <person name="Keller A.-M."/>
            <person name="Kissmehl R."/>
            <person name="Klotz C."/>
            <person name="Koll F."/>
            <person name="Le Moue A."/>
            <person name="Lepere C."/>
            <person name="Malinsky S."/>
            <person name="Nowacki M."/>
            <person name="Nowak J.K."/>
            <person name="Plattner H."/>
            <person name="Poulain J."/>
            <person name="Ruiz F."/>
            <person name="Serrano V."/>
            <person name="Zagulski M."/>
            <person name="Dessen P."/>
            <person name="Betermier M."/>
            <person name="Weissenbach J."/>
            <person name="Scarpelli C."/>
            <person name="Schachter V."/>
            <person name="Sperling L."/>
            <person name="Meyer E."/>
            <person name="Cohen J."/>
            <person name="Wincker P."/>
        </authorList>
    </citation>
    <scope>NUCLEOTIDE SEQUENCE [LARGE SCALE GENOMIC DNA]</scope>
    <source>
        <strain evidence="3 4">Stock d4-2</strain>
    </source>
</reference>
<protein>
    <recommendedName>
        <fullName evidence="2">F-box domain-containing protein</fullName>
    </recommendedName>
</protein>
<keyword evidence="4" id="KW-1185">Reference proteome</keyword>
<sequence length="625" mass="73137">MQIKKIQEINCQCCVYRNNIKLLFKGEKGLLRKVVISLYERYPAQAAPIIQQPIKLKQPTLEQMFSRQKQAKEETKEVIDKKPLEMEVYIKVFCNGEELLCFNLDESINLSKSEVRQQTLNLQFADKILSLYECPNEILEQFRSITLSLELQNDKKQLINHRKNTQNLPTKEVQQSQPEIPPKDTQEKRELNVIQRLKLQRKLLASQQQQLQQQQQSEQIQKQIIKTKSQEPAIPIKQLNIKFQLPLFIWTQVLSYIDSLQLLGLRLINKQFEQSINNLIRKLSYKHVGEIPYEILCSSLIKFSKLKHLSFGSLKNIKPTQLQDVRISSISLLLTLDLKDYHALTDKLCSKFILQCVNLKTLVLPYNSKITSDTITLISQKLTNLERLKLVEKDKGQLNEEIAFTSYLSIFQLKQLHYIRIPFLQVDFFLKYCQQNETNPINSIKQKIKIGTIIFSILNSNQITQFLNFLQINNDIIKLSIGELQMKNLTPLKHTVLFDERIFQQLKGIFKFSFGGFVDDEYCRQLCTHNPDIKQLKIRSKMITDDGLKNIFLKCKSIEKIDVAFCSMICGTGFEYLTDKSLTLEYPKIFIVVSLDDYNLQCLEELLQRKSYDCKPTNRKKLKKY</sequence>
<dbReference type="HOGENOM" id="CLU_437745_0_0_1"/>
<name>A0DVL1_PARTE</name>
<evidence type="ECO:0000259" key="2">
    <source>
        <dbReference type="PROSITE" id="PS50181"/>
    </source>
</evidence>
<dbReference type="PROSITE" id="PS50181">
    <property type="entry name" value="FBOX"/>
    <property type="match status" value="1"/>
</dbReference>
<feature type="compositionally biased region" description="Polar residues" evidence="1">
    <location>
        <begin position="165"/>
        <end position="178"/>
    </location>
</feature>
<dbReference type="eggNOG" id="ENOG502T1PJ">
    <property type="taxonomic scope" value="Eukaryota"/>
</dbReference>
<dbReference type="InterPro" id="IPR032675">
    <property type="entry name" value="LRR_dom_sf"/>
</dbReference>
<dbReference type="SUPFAM" id="SSF52047">
    <property type="entry name" value="RNI-like"/>
    <property type="match status" value="1"/>
</dbReference>
<gene>
    <name evidence="3" type="ORF">GSPATT00020731001</name>
</gene>
<evidence type="ECO:0000313" key="4">
    <source>
        <dbReference type="Proteomes" id="UP000000600"/>
    </source>
</evidence>
<organism evidence="3 4">
    <name type="scientific">Paramecium tetraurelia</name>
    <dbReference type="NCBI Taxonomy" id="5888"/>
    <lineage>
        <taxon>Eukaryota</taxon>
        <taxon>Sar</taxon>
        <taxon>Alveolata</taxon>
        <taxon>Ciliophora</taxon>
        <taxon>Intramacronucleata</taxon>
        <taxon>Oligohymenophorea</taxon>
        <taxon>Peniculida</taxon>
        <taxon>Parameciidae</taxon>
        <taxon>Paramecium</taxon>
    </lineage>
</organism>
<dbReference type="AlphaFoldDB" id="A0DVL1"/>
<feature type="region of interest" description="Disordered" evidence="1">
    <location>
        <begin position="161"/>
        <end position="187"/>
    </location>
</feature>
<dbReference type="EMBL" id="CT868607">
    <property type="protein sequence ID" value="CAK87078.1"/>
    <property type="molecule type" value="Genomic_DNA"/>
</dbReference>
<dbReference type="Proteomes" id="UP000000600">
    <property type="component" value="Unassembled WGS sequence"/>
</dbReference>
<dbReference type="GO" id="GO:0005737">
    <property type="term" value="C:cytoplasm"/>
    <property type="evidence" value="ECO:0000318"/>
    <property type="project" value="GO_Central"/>
</dbReference>
<accession>A0DVL1</accession>
<dbReference type="Gene3D" id="3.80.10.10">
    <property type="entry name" value="Ribonuclease Inhibitor"/>
    <property type="match status" value="1"/>
</dbReference>
<dbReference type="OMA" id="DERIFQQ"/>
<evidence type="ECO:0000256" key="1">
    <source>
        <dbReference type="SAM" id="MobiDB-lite"/>
    </source>
</evidence>
<dbReference type="InterPro" id="IPR001810">
    <property type="entry name" value="F-box_dom"/>
</dbReference>
<dbReference type="InParanoid" id="A0DVL1"/>
<dbReference type="OrthoDB" id="550575at2759"/>
<dbReference type="STRING" id="5888.A0DVL1"/>
<dbReference type="KEGG" id="ptm:GSPATT00020731001"/>
<dbReference type="RefSeq" id="XP_001454475.1">
    <property type="nucleotide sequence ID" value="XM_001454438.1"/>
</dbReference>
<proteinExistence type="predicted"/>
<evidence type="ECO:0000313" key="3">
    <source>
        <dbReference type="EMBL" id="CAK87078.1"/>
    </source>
</evidence>